<dbReference type="AlphaFoldDB" id="A0A5E4YHS6"/>
<protein>
    <submittedName>
        <fullName evidence="1">Uncharacterized protein</fullName>
    </submittedName>
</protein>
<dbReference type="RefSeq" id="WP_168162914.1">
    <property type="nucleotide sequence ID" value="NZ_CABPSJ010000007.1"/>
</dbReference>
<organism evidence="1 2">
    <name type="scientific">Pandoraea communis</name>
    <dbReference type="NCBI Taxonomy" id="2508297"/>
    <lineage>
        <taxon>Bacteria</taxon>
        <taxon>Pseudomonadati</taxon>
        <taxon>Pseudomonadota</taxon>
        <taxon>Betaproteobacteria</taxon>
        <taxon>Burkholderiales</taxon>
        <taxon>Burkholderiaceae</taxon>
        <taxon>Pandoraea</taxon>
    </lineage>
</organism>
<proteinExistence type="predicted"/>
<dbReference type="EMBL" id="CABPSJ010000007">
    <property type="protein sequence ID" value="VVE47603.1"/>
    <property type="molecule type" value="Genomic_DNA"/>
</dbReference>
<dbReference type="Proteomes" id="UP000337189">
    <property type="component" value="Unassembled WGS sequence"/>
</dbReference>
<gene>
    <name evidence="1" type="ORF">PCO31110_04555</name>
</gene>
<reference evidence="1 2" key="1">
    <citation type="submission" date="2019-08" db="EMBL/GenBank/DDBJ databases">
        <authorList>
            <person name="Peeters C."/>
        </authorList>
    </citation>
    <scope>NUCLEOTIDE SEQUENCE [LARGE SCALE GENOMIC DNA]</scope>
    <source>
        <strain evidence="1 2">LMG 31110</strain>
    </source>
</reference>
<name>A0A5E4YHS6_9BURK</name>
<evidence type="ECO:0000313" key="2">
    <source>
        <dbReference type="Proteomes" id="UP000337189"/>
    </source>
</evidence>
<accession>A0A5E4YHS6</accession>
<sequence length="58" mass="6602">MASVTAPRSTTLMAPHDEKAQRVRTLMPAVDSPLDQFAQRRAAYRYRHEPLFLTGSEK</sequence>
<evidence type="ECO:0000313" key="1">
    <source>
        <dbReference type="EMBL" id="VVE47603.1"/>
    </source>
</evidence>